<keyword evidence="1" id="KW-0158">Chromosome</keyword>
<comment type="similarity">
    <text evidence="1">Belongs to the peptidase M24 family. SPT16 subfamily.</text>
</comment>
<feature type="signal peptide" evidence="2">
    <location>
        <begin position="1"/>
        <end position="17"/>
    </location>
</feature>
<reference evidence="4" key="1">
    <citation type="submission" date="2018-11" db="EMBL/GenBank/DDBJ databases">
        <authorList>
            <consortium name="Pathogen Informatics"/>
        </authorList>
    </citation>
    <scope>NUCLEOTIDE SEQUENCE</scope>
</reference>
<evidence type="ECO:0000259" key="3">
    <source>
        <dbReference type="SMART" id="SM01285"/>
    </source>
</evidence>
<dbReference type="EMBL" id="CAAALY010046664">
    <property type="protein sequence ID" value="VEL20485.1"/>
    <property type="molecule type" value="Genomic_DNA"/>
</dbReference>
<feature type="chain" id="PRO_5018582403" description="FACT complex subunit" evidence="2">
    <location>
        <begin position="18"/>
        <end position="219"/>
    </location>
</feature>
<comment type="caution">
    <text evidence="4">The sequence shown here is derived from an EMBL/GenBank/DDBJ whole genome shotgun (WGS) entry which is preliminary data.</text>
</comment>
<dbReference type="GO" id="GO:0035101">
    <property type="term" value="C:FACT complex"/>
    <property type="evidence" value="ECO:0007669"/>
    <property type="project" value="UniProtKB-UniRule"/>
</dbReference>
<accession>A0A3S5BVN9</accession>
<feature type="domain" description="FACT complex subunit SPT16 N-terminal lobe" evidence="3">
    <location>
        <begin position="20"/>
        <end position="165"/>
    </location>
</feature>
<keyword evidence="1" id="KW-0804">Transcription</keyword>
<evidence type="ECO:0000256" key="1">
    <source>
        <dbReference type="RuleBase" id="RU367052"/>
    </source>
</evidence>
<gene>
    <name evidence="4" type="ORF">PXEA_LOCUS13925</name>
</gene>
<keyword evidence="1" id="KW-0805">Transcription regulation</keyword>
<name>A0A3S5BVN9_9PLAT</name>
<dbReference type="PANTHER" id="PTHR13980">
    <property type="entry name" value="CDC68 RELATED"/>
    <property type="match status" value="1"/>
</dbReference>
<comment type="subcellular location">
    <subcellularLocation>
        <location evidence="1">Nucleus</location>
    </subcellularLocation>
    <subcellularLocation>
        <location evidence="1">Chromosome</location>
    </subcellularLocation>
</comment>
<evidence type="ECO:0000313" key="4">
    <source>
        <dbReference type="EMBL" id="VEL20485.1"/>
    </source>
</evidence>
<dbReference type="Proteomes" id="UP000784294">
    <property type="component" value="Unassembled WGS sequence"/>
</dbReference>
<dbReference type="GO" id="GO:0006368">
    <property type="term" value="P:transcription elongation by RNA polymerase II"/>
    <property type="evidence" value="ECO:0007669"/>
    <property type="project" value="TreeGrafter"/>
</dbReference>
<dbReference type="GO" id="GO:0006260">
    <property type="term" value="P:DNA replication"/>
    <property type="evidence" value="ECO:0007669"/>
    <property type="project" value="UniProtKB-KW"/>
</dbReference>
<dbReference type="Gene3D" id="3.40.350.10">
    <property type="entry name" value="Creatinase/prolidase N-terminal domain"/>
    <property type="match status" value="1"/>
</dbReference>
<keyword evidence="1" id="KW-0235">DNA replication</keyword>
<comment type="function">
    <text evidence="1">Component of the FACT complex, a general chromatin factor that acts to reorganize nucleosomes. The FACT complex is involved in multiple processes that require DNA as a template such as mRNA elongation, DNA replication and DNA repair. During transcription elongation the FACT complex acts as a histone chaperone that both destabilizes and restores nucleosomal structure. It facilitates the passage of RNA polymerase II and transcription by promoting the dissociation of one histone H2A-H2B dimer from the nucleosome, then subsequently promotes the reestablishment of the nucleosome following the passage of RNA polymerase II.</text>
</comment>
<dbReference type="SMART" id="SM01285">
    <property type="entry name" value="FACT-Spt16_Nlob"/>
    <property type="match status" value="1"/>
</dbReference>
<evidence type="ECO:0000256" key="2">
    <source>
        <dbReference type="SAM" id="SignalP"/>
    </source>
</evidence>
<keyword evidence="1" id="KW-0234">DNA repair</keyword>
<comment type="subunit">
    <text evidence="1">Component of the FACT complex.</text>
</comment>
<dbReference type="InterPro" id="IPR029148">
    <property type="entry name" value="FACT-SPT16_Nlobe"/>
</dbReference>
<dbReference type="InterPro" id="IPR040258">
    <property type="entry name" value="Spt16"/>
</dbReference>
<dbReference type="Pfam" id="PF14826">
    <property type="entry name" value="FACT-Spt16_Nlob"/>
    <property type="match status" value="1"/>
</dbReference>
<keyword evidence="5" id="KW-1185">Reference proteome</keyword>
<keyword evidence="1" id="KW-0227">DNA damage</keyword>
<dbReference type="PANTHER" id="PTHR13980:SF15">
    <property type="entry name" value="FACT COMPLEX SUBUNIT SPT16"/>
    <property type="match status" value="1"/>
</dbReference>
<keyword evidence="1" id="KW-0539">Nucleus</keyword>
<dbReference type="OrthoDB" id="10251642at2759"/>
<keyword evidence="2" id="KW-0732">Signal</keyword>
<organism evidence="4 5">
    <name type="scientific">Protopolystoma xenopodis</name>
    <dbReference type="NCBI Taxonomy" id="117903"/>
    <lineage>
        <taxon>Eukaryota</taxon>
        <taxon>Metazoa</taxon>
        <taxon>Spiralia</taxon>
        <taxon>Lophotrochozoa</taxon>
        <taxon>Platyhelminthes</taxon>
        <taxon>Monogenea</taxon>
        <taxon>Polyopisthocotylea</taxon>
        <taxon>Polystomatidea</taxon>
        <taxon>Polystomatidae</taxon>
        <taxon>Protopolystoma</taxon>
    </lineage>
</organism>
<dbReference type="GO" id="GO:0006281">
    <property type="term" value="P:DNA repair"/>
    <property type="evidence" value="ECO:0007669"/>
    <property type="project" value="UniProtKB-UniRule"/>
</dbReference>
<sequence length="219" mass="24838">MSVESLVFIIFGRLLVSIYIDVQLQDDETNLKTVDAIVIINGKEDVVYSKTVSLHLWLFGYELQDTAVVFCSQALYILSSKKKIEFLKPLESLVVEDIRIKLLTRDPTDKDKASIDKLIDAISKSKEGKNIGHFVRDKFGSDFAKLFVAAMKPKDFNFVDVSSVFSDLFAVKDIAEVDSIKKASEVTCTVFTKYLKEQIMDVIDEEKASLMLLSIWYKP</sequence>
<dbReference type="InterPro" id="IPR029149">
    <property type="entry name" value="Creatin/AminoP/Spt16_N"/>
</dbReference>
<proteinExistence type="inferred from homology"/>
<evidence type="ECO:0000313" key="5">
    <source>
        <dbReference type="Proteomes" id="UP000784294"/>
    </source>
</evidence>
<dbReference type="AlphaFoldDB" id="A0A3S5BVN9"/>
<protein>
    <recommendedName>
        <fullName evidence="1">FACT complex subunit</fullName>
    </recommendedName>
</protein>
<dbReference type="GO" id="GO:0031491">
    <property type="term" value="F:nucleosome binding"/>
    <property type="evidence" value="ECO:0007669"/>
    <property type="project" value="TreeGrafter"/>
</dbReference>